<dbReference type="Gene3D" id="1.10.8.60">
    <property type="match status" value="2"/>
</dbReference>
<feature type="region of interest" description="Disordered" evidence="11">
    <location>
        <begin position="458"/>
        <end position="483"/>
    </location>
</feature>
<dbReference type="Pfam" id="PF23315">
    <property type="entry name" value="PEX6_4th"/>
    <property type="match status" value="1"/>
</dbReference>
<dbReference type="CDD" id="cd19527">
    <property type="entry name" value="RecA-like_PEX6_r2"/>
    <property type="match status" value="1"/>
</dbReference>
<evidence type="ECO:0000256" key="7">
    <source>
        <dbReference type="ARBA" id="ARBA00023136"/>
    </source>
</evidence>
<dbReference type="EMBL" id="LN483116">
    <property type="protein sequence ID" value="CDZ96282.1"/>
    <property type="molecule type" value="Genomic_DNA"/>
</dbReference>
<evidence type="ECO:0000256" key="6">
    <source>
        <dbReference type="ARBA" id="ARBA00022840"/>
    </source>
</evidence>
<feature type="compositionally biased region" description="Low complexity" evidence="11">
    <location>
        <begin position="235"/>
        <end position="245"/>
    </location>
</feature>
<feature type="compositionally biased region" description="Basic and acidic residues" evidence="11">
    <location>
        <begin position="462"/>
        <end position="474"/>
    </location>
</feature>
<dbReference type="GO" id="GO:0016887">
    <property type="term" value="F:ATP hydrolysis activity"/>
    <property type="evidence" value="ECO:0007669"/>
    <property type="project" value="InterPro"/>
</dbReference>
<dbReference type="InterPro" id="IPR041569">
    <property type="entry name" value="AAA_lid_3"/>
</dbReference>
<dbReference type="SUPFAM" id="SSF52540">
    <property type="entry name" value="P-loop containing nucleoside triphosphate hydrolases"/>
    <property type="match status" value="2"/>
</dbReference>
<feature type="region of interest" description="Disordered" evidence="11">
    <location>
        <begin position="235"/>
        <end position="276"/>
    </location>
</feature>
<dbReference type="PROSITE" id="PS00674">
    <property type="entry name" value="AAA"/>
    <property type="match status" value="1"/>
</dbReference>
<feature type="compositionally biased region" description="Polar residues" evidence="11">
    <location>
        <begin position="505"/>
        <end position="517"/>
    </location>
</feature>
<dbReference type="PANTHER" id="PTHR23077">
    <property type="entry name" value="AAA-FAMILY ATPASE"/>
    <property type="match status" value="1"/>
</dbReference>
<evidence type="ECO:0000313" key="13">
    <source>
        <dbReference type="EMBL" id="CDZ96282.1"/>
    </source>
</evidence>
<dbReference type="InterPro" id="IPR027417">
    <property type="entry name" value="P-loop_NTPase"/>
</dbReference>
<dbReference type="SMART" id="SM00382">
    <property type="entry name" value="AAA"/>
    <property type="match status" value="2"/>
</dbReference>
<feature type="compositionally biased region" description="Low complexity" evidence="11">
    <location>
        <begin position="255"/>
        <end position="272"/>
    </location>
</feature>
<dbReference type="FunFam" id="1.10.8.60:FF:000039">
    <property type="entry name" value="peroxisome biogenesis factor 6"/>
    <property type="match status" value="1"/>
</dbReference>
<dbReference type="GO" id="GO:0005778">
    <property type="term" value="C:peroxisomal membrane"/>
    <property type="evidence" value="ECO:0007669"/>
    <property type="project" value="TreeGrafter"/>
</dbReference>
<feature type="domain" description="AAA+ ATPase" evidence="12">
    <location>
        <begin position="607"/>
        <end position="746"/>
    </location>
</feature>
<feature type="compositionally biased region" description="Acidic residues" evidence="11">
    <location>
        <begin position="196"/>
        <end position="212"/>
    </location>
</feature>
<protein>
    <recommendedName>
        <fullName evidence="8">Peroxisomal ATPase PEX6</fullName>
    </recommendedName>
    <alternativeName>
        <fullName evidence="9">Peroxin-6</fullName>
    </alternativeName>
</protein>
<accession>A0A0F7SH01</accession>
<dbReference type="PANTHER" id="PTHR23077:SF9">
    <property type="entry name" value="PEROXISOMAL ATPASE PEX6"/>
    <property type="match status" value="1"/>
</dbReference>
<reference evidence="13" key="1">
    <citation type="submission" date="2014-08" db="EMBL/GenBank/DDBJ databases">
        <authorList>
            <person name="Sharma Rahul"/>
            <person name="Thines Marco"/>
        </authorList>
    </citation>
    <scope>NUCLEOTIDE SEQUENCE</scope>
</reference>
<keyword evidence="5" id="KW-0378">Hydrolase</keyword>
<dbReference type="InterPro" id="IPR047533">
    <property type="entry name" value="RecA-like_PEX6_r2"/>
</dbReference>
<sequence length="1177" mass="126550">MGCTHTESVTALNKPDVISYSPWLHAGHPDNQHHHVAFAHSSPDKLLRAIPHVVRTTDILTIPSSQTGSHSDLKAFRVLMTEPTLSGQFIQSLPEDEQAEGLEHDGNDEQEQEQGQDGEEDEETQVLVAPWAQQPNETDNEALMPPLSHERSFTSSSADSSPSSVSSDKTVVPNGHTSPSLSSSQHSEPEWSDSKDVEDENSEDDDDFDEPDFEISPAFLQQALLGSSNSSSFSSPLSSSMVSSSPAPMTPDTTLSSSLISLPGNSSGSNPNAFDTVSMERPNAILDKSKEESGLEDSVIWTRTINLGRIGAFDGDWVAVCAIPELNFSQPEDTFGDWRIVRIRTLEETGSARSSSPRSTLIHVPPLILHNLAPLATSPPQLKIHPTSFSPALPVPIPTAASLVLSRLASPASTSKRLQPQVVFQLREFFGGPGTGNRRVLKVGDIVGVGVDEFLSADEESGESRNDAGEKNGDRSLLGSSQGSSIPTTMVFFQVSKIEGPGLASSVSSSGETAQKKLSTLTTTRETRWERRASRGEFGYVVDPEVTVLVQAGLVHRQAVGGSMGDWLGIPNLLPAPSPGISPPSPLLTLYEILRSSLGSSMGQCGLQLSILLKGARGSGKRTITRSAAARLGFGMLEINCFELVADTDSKTEGVLRARFERAAGSSPCILLLRHIEALARKGQAQETGKEPQIAGVLQDCIQSLSASWKTTGFPVVVVGTTSDGDKVPSGVLGCFKQEISIQAPDEKERLSILRRIIAETPIAADVDVKNLAVQTAALVAQDLVALVARAKSAAVGRTSESSLRTSCPLIAFAQSGLALTSSDFSQAIDQARAAYSESIGAPKIPNVGWDDVGGLISVKKEILDTIELPLKHPELFAEGLKKRSGILLYGPPGTGKTLLAKAVATSCSLNFFSVKGPELLNMYIGESEANVRRVFQRARDAKPCCIFFDELDSVAPKRGNQGDSGGVMDRIVSQLLAELDGAAEGSGSSDVFVIGATNRPDLLDPALLRPGRFDRMLYLGVSDTHEAQLNIIKALTRKFKMDPGLDLDRVAERCPFNYTGADFYALCSDAMLKAMSRKAEEVDKKIAEMNAAPRPESSPHPYPLSPQYYLSELARPEEIAVLVSQEDFDLALRELIPSVSETEMEHYRRVQKQFQSPGDNQVDDESRKDAKGKGRA</sequence>
<evidence type="ECO:0000259" key="12">
    <source>
        <dbReference type="SMART" id="SM00382"/>
    </source>
</evidence>
<keyword evidence="7" id="KW-0472">Membrane</keyword>
<evidence type="ECO:0000256" key="9">
    <source>
        <dbReference type="ARBA" id="ARBA00034920"/>
    </source>
</evidence>
<dbReference type="InterPro" id="IPR003960">
    <property type="entry name" value="ATPase_AAA_CS"/>
</dbReference>
<name>A0A0F7SH01_PHARH</name>
<dbReference type="InterPro" id="IPR003959">
    <property type="entry name" value="ATPase_AAA_core"/>
</dbReference>
<feature type="compositionally biased region" description="Low complexity" evidence="11">
    <location>
        <begin position="153"/>
        <end position="167"/>
    </location>
</feature>
<feature type="region of interest" description="Disordered" evidence="11">
    <location>
        <begin position="503"/>
        <end position="528"/>
    </location>
</feature>
<feature type="domain" description="AAA+ ATPase" evidence="12">
    <location>
        <begin position="883"/>
        <end position="1024"/>
    </location>
</feature>
<evidence type="ECO:0000256" key="5">
    <source>
        <dbReference type="ARBA" id="ARBA00022801"/>
    </source>
</evidence>
<dbReference type="InterPro" id="IPR003593">
    <property type="entry name" value="AAA+_ATPase"/>
</dbReference>
<feature type="compositionally biased region" description="Basic and acidic residues" evidence="11">
    <location>
        <begin position="1165"/>
        <end position="1177"/>
    </location>
</feature>
<keyword evidence="4" id="KW-0547">Nucleotide-binding</keyword>
<evidence type="ECO:0000256" key="3">
    <source>
        <dbReference type="ARBA" id="ARBA00022593"/>
    </source>
</evidence>
<organism evidence="13">
    <name type="scientific">Phaffia rhodozyma</name>
    <name type="common">Yeast</name>
    <name type="synonym">Xanthophyllomyces dendrorhous</name>
    <dbReference type="NCBI Taxonomy" id="264483"/>
    <lineage>
        <taxon>Eukaryota</taxon>
        <taxon>Fungi</taxon>
        <taxon>Dikarya</taxon>
        <taxon>Basidiomycota</taxon>
        <taxon>Agaricomycotina</taxon>
        <taxon>Tremellomycetes</taxon>
        <taxon>Cystofilobasidiales</taxon>
        <taxon>Mrakiaceae</taxon>
        <taxon>Phaffia</taxon>
    </lineage>
</organism>
<dbReference type="GO" id="GO:0005829">
    <property type="term" value="C:cytosol"/>
    <property type="evidence" value="ECO:0007669"/>
    <property type="project" value="TreeGrafter"/>
</dbReference>
<feature type="region of interest" description="Disordered" evidence="11">
    <location>
        <begin position="99"/>
        <end position="212"/>
    </location>
</feature>
<keyword evidence="3" id="KW-0962">Peroxisome biogenesis</keyword>
<evidence type="ECO:0000256" key="1">
    <source>
        <dbReference type="ARBA" id="ARBA00004370"/>
    </source>
</evidence>
<comment type="similarity">
    <text evidence="2">Belongs to the AAA ATPase family.</text>
</comment>
<dbReference type="InterPro" id="IPR050168">
    <property type="entry name" value="AAA_ATPase_domain"/>
</dbReference>
<dbReference type="AlphaFoldDB" id="A0A0F7SH01"/>
<dbReference type="InterPro" id="IPR056995">
    <property type="entry name" value="PEX6_4th_dom"/>
</dbReference>
<keyword evidence="6" id="KW-0067">ATP-binding</keyword>
<comment type="catalytic activity">
    <reaction evidence="10">
        <text>ATP + H2O = ADP + phosphate + H(+)</text>
        <dbReference type="Rhea" id="RHEA:13065"/>
        <dbReference type="ChEBI" id="CHEBI:15377"/>
        <dbReference type="ChEBI" id="CHEBI:15378"/>
        <dbReference type="ChEBI" id="CHEBI:30616"/>
        <dbReference type="ChEBI" id="CHEBI:43474"/>
        <dbReference type="ChEBI" id="CHEBI:456216"/>
    </reaction>
    <physiologicalReaction direction="left-to-right" evidence="10">
        <dbReference type="Rhea" id="RHEA:13066"/>
    </physiologicalReaction>
</comment>
<proteinExistence type="inferred from homology"/>
<dbReference type="FunFam" id="3.40.50.300:FF:000109">
    <property type="entry name" value="Peroxisomal biogenesis factor 6"/>
    <property type="match status" value="1"/>
</dbReference>
<evidence type="ECO:0000256" key="4">
    <source>
        <dbReference type="ARBA" id="ARBA00022741"/>
    </source>
</evidence>
<evidence type="ECO:0000256" key="11">
    <source>
        <dbReference type="SAM" id="MobiDB-lite"/>
    </source>
</evidence>
<dbReference type="GO" id="GO:0005524">
    <property type="term" value="F:ATP binding"/>
    <property type="evidence" value="ECO:0007669"/>
    <property type="project" value="UniProtKB-KW"/>
</dbReference>
<feature type="region of interest" description="Disordered" evidence="11">
    <location>
        <begin position="1145"/>
        <end position="1177"/>
    </location>
</feature>
<evidence type="ECO:0000256" key="10">
    <source>
        <dbReference type="ARBA" id="ARBA00048778"/>
    </source>
</evidence>
<feature type="compositionally biased region" description="Acidic residues" evidence="11">
    <location>
        <begin position="108"/>
        <end position="124"/>
    </location>
</feature>
<dbReference type="Gene3D" id="3.40.50.300">
    <property type="entry name" value="P-loop containing nucleotide triphosphate hydrolases"/>
    <property type="match status" value="2"/>
</dbReference>
<dbReference type="Pfam" id="PF00004">
    <property type="entry name" value="AAA"/>
    <property type="match status" value="2"/>
</dbReference>
<comment type="subcellular location">
    <subcellularLocation>
        <location evidence="1">Membrane</location>
    </subcellularLocation>
</comment>
<evidence type="ECO:0000256" key="2">
    <source>
        <dbReference type="ARBA" id="ARBA00006914"/>
    </source>
</evidence>
<evidence type="ECO:0000256" key="8">
    <source>
        <dbReference type="ARBA" id="ARBA00034811"/>
    </source>
</evidence>
<dbReference type="GO" id="GO:0016558">
    <property type="term" value="P:protein import into peroxisome matrix"/>
    <property type="evidence" value="ECO:0007669"/>
    <property type="project" value="TreeGrafter"/>
</dbReference>
<dbReference type="Pfam" id="PF17862">
    <property type="entry name" value="AAA_lid_3"/>
    <property type="match status" value="1"/>
</dbReference>